<reference evidence="1 2" key="1">
    <citation type="submission" date="2017-06" db="EMBL/GenBank/DDBJ databases">
        <title>Raineya orbicola gen. nov., sp. nov. a slightly thermophilic bacterium of the phylum Bacteroidetes and the description of Raineyaceae fam. nov.</title>
        <authorList>
            <person name="Albuquerque L."/>
            <person name="Polonia A.R.M."/>
            <person name="Barroso C."/>
            <person name="Froufe H.J.C."/>
            <person name="Lage O."/>
            <person name="Lobo-Da-Cunha A."/>
            <person name="Egas C."/>
            <person name="Da Costa M.S."/>
        </authorList>
    </citation>
    <scope>NUCLEOTIDE SEQUENCE [LARGE SCALE GENOMIC DNA]</scope>
    <source>
        <strain evidence="1 2">SPSPC-11</strain>
    </source>
</reference>
<proteinExistence type="predicted"/>
<dbReference type="AlphaFoldDB" id="A0A2N3IBL6"/>
<keyword evidence="2" id="KW-1185">Reference proteome</keyword>
<evidence type="ECO:0000313" key="1">
    <source>
        <dbReference type="EMBL" id="PKQ67643.1"/>
    </source>
</evidence>
<dbReference type="OrthoDB" id="9909892at2"/>
<name>A0A2N3IBL6_9BACT</name>
<dbReference type="RefSeq" id="WP_101359252.1">
    <property type="nucleotide sequence ID" value="NZ_NKXO01000032.1"/>
</dbReference>
<organism evidence="1 2">
    <name type="scientific">Raineya orbicola</name>
    <dbReference type="NCBI Taxonomy" id="2016530"/>
    <lineage>
        <taxon>Bacteria</taxon>
        <taxon>Pseudomonadati</taxon>
        <taxon>Bacteroidota</taxon>
        <taxon>Cytophagia</taxon>
        <taxon>Cytophagales</taxon>
        <taxon>Raineyaceae</taxon>
        <taxon>Raineya</taxon>
    </lineage>
</organism>
<dbReference type="Proteomes" id="UP000233387">
    <property type="component" value="Unassembled WGS sequence"/>
</dbReference>
<gene>
    <name evidence="1" type="ORF">Rain11_1988</name>
</gene>
<sequence>MIHINKEKLLADRERLLNILKNKDLDEHTHRLVREDLRNVEKELAEIAPELLKENNDNQQTKK</sequence>
<protein>
    <submittedName>
        <fullName evidence="1">Uncharacterized protein</fullName>
    </submittedName>
</protein>
<evidence type="ECO:0000313" key="2">
    <source>
        <dbReference type="Proteomes" id="UP000233387"/>
    </source>
</evidence>
<accession>A0A2N3IBL6</accession>
<comment type="caution">
    <text evidence="1">The sequence shown here is derived from an EMBL/GenBank/DDBJ whole genome shotgun (WGS) entry which is preliminary data.</text>
</comment>
<dbReference type="EMBL" id="NKXO01000032">
    <property type="protein sequence ID" value="PKQ67643.1"/>
    <property type="molecule type" value="Genomic_DNA"/>
</dbReference>